<evidence type="ECO:0000313" key="3">
    <source>
        <dbReference type="Proteomes" id="UP001157125"/>
    </source>
</evidence>
<evidence type="ECO:0000313" key="2">
    <source>
        <dbReference type="EMBL" id="GMA35483.1"/>
    </source>
</evidence>
<protein>
    <submittedName>
        <fullName evidence="2">Uncharacterized protein</fullName>
    </submittedName>
</protein>
<feature type="region of interest" description="Disordered" evidence="1">
    <location>
        <begin position="218"/>
        <end position="263"/>
    </location>
</feature>
<organism evidence="2 3">
    <name type="scientific">Demequina litorisediminis</name>
    <dbReference type="NCBI Taxonomy" id="1849022"/>
    <lineage>
        <taxon>Bacteria</taxon>
        <taxon>Bacillati</taxon>
        <taxon>Actinomycetota</taxon>
        <taxon>Actinomycetes</taxon>
        <taxon>Micrococcales</taxon>
        <taxon>Demequinaceae</taxon>
        <taxon>Demequina</taxon>
    </lineage>
</organism>
<feature type="compositionally biased region" description="Basic residues" evidence="1">
    <location>
        <begin position="611"/>
        <end position="625"/>
    </location>
</feature>
<keyword evidence="3" id="KW-1185">Reference proteome</keyword>
<feature type="compositionally biased region" description="Low complexity" evidence="1">
    <location>
        <begin position="656"/>
        <end position="667"/>
    </location>
</feature>
<dbReference type="Proteomes" id="UP001157125">
    <property type="component" value="Unassembled WGS sequence"/>
</dbReference>
<reference evidence="3" key="1">
    <citation type="journal article" date="2019" name="Int. J. Syst. Evol. Microbiol.">
        <title>The Global Catalogue of Microorganisms (GCM) 10K type strain sequencing project: providing services to taxonomists for standard genome sequencing and annotation.</title>
        <authorList>
            <consortium name="The Broad Institute Genomics Platform"/>
            <consortium name="The Broad Institute Genome Sequencing Center for Infectious Disease"/>
            <person name="Wu L."/>
            <person name="Ma J."/>
        </authorList>
    </citation>
    <scope>NUCLEOTIDE SEQUENCE [LARGE SCALE GENOMIC DNA]</scope>
    <source>
        <strain evidence="3">NBRC 112299</strain>
    </source>
</reference>
<feature type="region of interest" description="Disordered" evidence="1">
    <location>
        <begin position="325"/>
        <end position="352"/>
    </location>
</feature>
<feature type="compositionally biased region" description="Polar residues" evidence="1">
    <location>
        <begin position="561"/>
        <end position="574"/>
    </location>
</feature>
<feature type="region of interest" description="Disordered" evidence="1">
    <location>
        <begin position="408"/>
        <end position="676"/>
    </location>
</feature>
<proteinExistence type="predicted"/>
<gene>
    <name evidence="2" type="ORF">GCM10025876_16870</name>
</gene>
<sequence length="676" mass="70291">MAPSEVAPQSADERASMFRGFRSRRETEQAASEANEVAETPTTDAPADAFTVPSLEGDLHEGDVAEVPAADAPAEPEDDAHPWRATAAGAGALGAAAFFGARDRVRSDEEISQPSAVEPEVAPAVEVAPEPEPIPTFALEPDEAAGVSGFRLPKFDPATTGQIPVIADEQVAPVDEATEPTADPFAQPVDETAPEQPAALPPLPWLVDDAHAQDNTLAQDEPFAPIPTFAFEPDEDEQPASHEWSASAAPEPEDTPAAVPAFSLEEEAPVVDEQPVWQADAVAEQPQDAPVVEDAPFTWDAPQEQAASEFDGVTPAWARVAATPAPSTVEPAYGQTPFDAQAPQDATQDQYAQEPYAAPVGAEIPSAATPFAGVDSVALDDVPAPASTSPRLDDLIQSAVEEDHRPGFFSRLFGRGGRKDAVDEAPAPYAPSAPTAFAPVADPSSVLAAPLTPSAPAQAPAAASAAAFEPTPAAFEPAPAAFEPTPAAFEPAPVAEAPQAEAPQASVEPVAPSRPSMFSPAAQSFEPEPAAPSFEPAGEPYQAPQSFEPAPQSFEPAPQSFEPTPQSFEPQGTPAQAAFTPEQARPGSRLGGRGAERVAGGCARVGDHLPAHHPARRGGRRHRYGIGRLLRASLARGRAPQDRKDSRGPAEAPPVRRSAGGSEAARGGSRRDSRRA</sequence>
<name>A0ABQ6ICB5_9MICO</name>
<feature type="region of interest" description="Disordered" evidence="1">
    <location>
        <begin position="105"/>
        <end position="124"/>
    </location>
</feature>
<evidence type="ECO:0000256" key="1">
    <source>
        <dbReference type="SAM" id="MobiDB-lite"/>
    </source>
</evidence>
<feature type="region of interest" description="Disordered" evidence="1">
    <location>
        <begin position="1"/>
        <end position="81"/>
    </location>
</feature>
<accession>A0ABQ6ICB5</accession>
<feature type="compositionally biased region" description="Low complexity" evidence="1">
    <location>
        <begin position="626"/>
        <end position="638"/>
    </location>
</feature>
<feature type="compositionally biased region" description="Basic and acidic residues" evidence="1">
    <location>
        <begin position="639"/>
        <end position="648"/>
    </location>
</feature>
<dbReference type="EMBL" id="BSUN01000001">
    <property type="protein sequence ID" value="GMA35483.1"/>
    <property type="molecule type" value="Genomic_DNA"/>
</dbReference>
<comment type="caution">
    <text evidence="2">The sequence shown here is derived from an EMBL/GenBank/DDBJ whole genome shotgun (WGS) entry which is preliminary data.</text>
</comment>
<feature type="compositionally biased region" description="Low complexity" evidence="1">
    <location>
        <begin position="524"/>
        <end position="540"/>
    </location>
</feature>
<feature type="region of interest" description="Disordered" evidence="1">
    <location>
        <begin position="175"/>
        <end position="203"/>
    </location>
</feature>
<feature type="compositionally biased region" description="Low complexity" evidence="1">
    <location>
        <begin position="425"/>
        <end position="509"/>
    </location>
</feature>
<feature type="compositionally biased region" description="Low complexity" evidence="1">
    <location>
        <begin position="37"/>
        <end position="52"/>
    </location>
</feature>
<dbReference type="RefSeq" id="WP_284328004.1">
    <property type="nucleotide sequence ID" value="NZ_BSUN01000001.1"/>
</dbReference>
<feature type="compositionally biased region" description="Low complexity" evidence="1">
    <location>
        <begin position="339"/>
        <end position="352"/>
    </location>
</feature>